<evidence type="ECO:0000313" key="8">
    <source>
        <dbReference type="Proteomes" id="UP000266483"/>
    </source>
</evidence>
<dbReference type="Gene3D" id="1.10.10.60">
    <property type="entry name" value="Homeodomain-like"/>
    <property type="match status" value="1"/>
</dbReference>
<dbReference type="PRINTS" id="PR01590">
    <property type="entry name" value="HTHFIS"/>
</dbReference>
<keyword evidence="8" id="KW-1185">Reference proteome</keyword>
<evidence type="ECO:0000313" key="6">
    <source>
        <dbReference type="EMBL" id="RIY42017.1"/>
    </source>
</evidence>
<sequence length="79" mass="8896">MNYPNPIEQCVREHLERYFADLGDTEPHDILAMVVNCVEKPVLQIALEKTHGNQSKAAAMLGITRSTLRKKLSAHDLQP</sequence>
<dbReference type="OrthoDB" id="9802388at2"/>
<evidence type="ECO:0000256" key="3">
    <source>
        <dbReference type="ARBA" id="ARBA00029540"/>
    </source>
</evidence>
<comment type="caution">
    <text evidence="6">The sequence shown here is derived from an EMBL/GenBank/DDBJ whole genome shotgun (WGS) entry which is preliminary data.</text>
</comment>
<dbReference type="RefSeq" id="WP_114420035.1">
    <property type="nucleotide sequence ID" value="NZ_CP170494.1"/>
</dbReference>
<name>A0A3A1Z0Y1_9BURK</name>
<evidence type="ECO:0000259" key="4">
    <source>
        <dbReference type="Pfam" id="PF02954"/>
    </source>
</evidence>
<dbReference type="EMBL" id="NQOU01000001">
    <property type="protein sequence ID" value="RII84277.1"/>
    <property type="molecule type" value="Genomic_DNA"/>
</dbReference>
<dbReference type="Pfam" id="PF02954">
    <property type="entry name" value="HTH_8"/>
    <property type="match status" value="1"/>
</dbReference>
<dbReference type="InterPro" id="IPR002197">
    <property type="entry name" value="HTH_Fis"/>
</dbReference>
<keyword evidence="2" id="KW-0238">DNA-binding</keyword>
<organism evidence="6 7">
    <name type="scientific">Neopusillimonas maritima</name>
    <dbReference type="NCBI Taxonomy" id="2026239"/>
    <lineage>
        <taxon>Bacteria</taxon>
        <taxon>Pseudomonadati</taxon>
        <taxon>Pseudomonadota</taxon>
        <taxon>Betaproteobacteria</taxon>
        <taxon>Burkholderiales</taxon>
        <taxon>Alcaligenaceae</taxon>
        <taxon>Neopusillimonas</taxon>
    </lineage>
</organism>
<dbReference type="AlphaFoldDB" id="A0A3A1Z0Y1"/>
<dbReference type="SUPFAM" id="SSF46689">
    <property type="entry name" value="Homeodomain-like"/>
    <property type="match status" value="1"/>
</dbReference>
<dbReference type="GO" id="GO:0006355">
    <property type="term" value="P:regulation of DNA-templated transcription"/>
    <property type="evidence" value="ECO:0007669"/>
    <property type="project" value="InterPro"/>
</dbReference>
<gene>
    <name evidence="5" type="ORF">CJO09_03425</name>
    <name evidence="6" type="ORF">CJP73_00795</name>
</gene>
<dbReference type="PANTHER" id="PTHR47918:SF1">
    <property type="entry name" value="DNA-BINDING PROTEIN FIS"/>
    <property type="match status" value="1"/>
</dbReference>
<dbReference type="PANTHER" id="PTHR47918">
    <property type="entry name" value="DNA-BINDING PROTEIN FIS"/>
    <property type="match status" value="1"/>
</dbReference>
<evidence type="ECO:0000313" key="7">
    <source>
        <dbReference type="Proteomes" id="UP000266206"/>
    </source>
</evidence>
<dbReference type="EMBL" id="NQYH01000001">
    <property type="protein sequence ID" value="RIY42017.1"/>
    <property type="molecule type" value="Genomic_DNA"/>
</dbReference>
<reference evidence="7 8" key="1">
    <citation type="submission" date="2017-08" db="EMBL/GenBank/DDBJ databases">
        <title>Pusillimonas indicus sp. nov., a member of the family Alcaligenaceae isolated from surface seawater.</title>
        <authorList>
            <person name="Li J."/>
        </authorList>
    </citation>
    <scope>NUCLEOTIDE SEQUENCE [LARGE SCALE GENOMIC DNA]</scope>
    <source>
        <strain evidence="5 8">17-4A</strain>
        <strain evidence="6 7">L52-1-41</strain>
    </source>
</reference>
<feature type="domain" description="DNA binding HTH" evidence="4">
    <location>
        <begin position="38"/>
        <end position="73"/>
    </location>
</feature>
<accession>A0A3A1Z0Y1</accession>
<dbReference type="GO" id="GO:0043565">
    <property type="term" value="F:sequence-specific DNA binding"/>
    <property type="evidence" value="ECO:0007669"/>
    <property type="project" value="InterPro"/>
</dbReference>
<dbReference type="InterPro" id="IPR005412">
    <property type="entry name" value="Fis_DNA-bd"/>
</dbReference>
<evidence type="ECO:0000256" key="2">
    <source>
        <dbReference type="ARBA" id="ARBA00023125"/>
    </source>
</evidence>
<dbReference type="InterPro" id="IPR050207">
    <property type="entry name" value="Trans_regulatory_Fis"/>
</dbReference>
<dbReference type="Proteomes" id="UP000266483">
    <property type="component" value="Unassembled WGS sequence"/>
</dbReference>
<evidence type="ECO:0000256" key="1">
    <source>
        <dbReference type="ARBA" id="ARBA00008559"/>
    </source>
</evidence>
<comment type="similarity">
    <text evidence="1">Belongs to the transcriptional regulatory Fis family.</text>
</comment>
<dbReference type="Proteomes" id="UP000266206">
    <property type="component" value="Unassembled WGS sequence"/>
</dbReference>
<dbReference type="PIRSF" id="PIRSF002097">
    <property type="entry name" value="DNA-binding_Fis"/>
    <property type="match status" value="1"/>
</dbReference>
<protein>
    <recommendedName>
        <fullName evidence="3">Putative Fis-like DNA-binding protein</fullName>
    </recommendedName>
</protein>
<proteinExistence type="inferred from homology"/>
<dbReference type="InterPro" id="IPR009057">
    <property type="entry name" value="Homeodomain-like_sf"/>
</dbReference>
<evidence type="ECO:0000313" key="5">
    <source>
        <dbReference type="EMBL" id="RII84277.1"/>
    </source>
</evidence>